<dbReference type="AlphaFoldDB" id="A0A099TX87"/>
<keyword evidence="10" id="KW-1185">Reference proteome</keyword>
<keyword evidence="4 7" id="KW-0808">Transferase</keyword>
<dbReference type="RefSeq" id="WP_034559304.1">
    <property type="nucleotide sequence ID" value="NZ_FZML01000010.1"/>
</dbReference>
<dbReference type="SMART" id="SM00138">
    <property type="entry name" value="MeTrc"/>
    <property type="match status" value="1"/>
</dbReference>
<evidence type="ECO:0000256" key="3">
    <source>
        <dbReference type="ARBA" id="ARBA00022603"/>
    </source>
</evidence>
<accession>A0A099TX87</accession>
<dbReference type="Gene3D" id="1.10.155.10">
    <property type="entry name" value="Chemotaxis receptor methyltransferase CheR, N-terminal domain"/>
    <property type="match status" value="1"/>
</dbReference>
<dbReference type="SUPFAM" id="SSF53335">
    <property type="entry name" value="S-adenosyl-L-methionine-dependent methyltransferases"/>
    <property type="match status" value="1"/>
</dbReference>
<evidence type="ECO:0000313" key="8">
    <source>
        <dbReference type="EMBL" id="TLE01619.1"/>
    </source>
</evidence>
<organism evidence="7 10">
    <name type="scientific">Helicobacter muridarum</name>
    <dbReference type="NCBI Taxonomy" id="216"/>
    <lineage>
        <taxon>Bacteria</taxon>
        <taxon>Pseudomonadati</taxon>
        <taxon>Campylobacterota</taxon>
        <taxon>Epsilonproteobacteria</taxon>
        <taxon>Campylobacterales</taxon>
        <taxon>Helicobacteraceae</taxon>
        <taxon>Helicobacter</taxon>
    </lineage>
</organism>
<name>A0A099TX87_9HELI</name>
<dbReference type="PRINTS" id="PR00996">
    <property type="entry name" value="CHERMTFRASE"/>
</dbReference>
<dbReference type="PANTHER" id="PTHR24422">
    <property type="entry name" value="CHEMOTAXIS PROTEIN METHYLTRANSFERASE"/>
    <property type="match status" value="1"/>
</dbReference>
<dbReference type="InterPro" id="IPR000780">
    <property type="entry name" value="CheR_MeTrfase"/>
</dbReference>
<dbReference type="Pfam" id="PF01739">
    <property type="entry name" value="CheR"/>
    <property type="match status" value="1"/>
</dbReference>
<gene>
    <name evidence="7" type="primary">cheR</name>
    <name evidence="8" type="ORF">LS73_000300</name>
    <name evidence="7" type="ORF">NCTC12714_01040</name>
</gene>
<dbReference type="InterPro" id="IPR050903">
    <property type="entry name" value="Bact_Chemotaxis_MeTrfase"/>
</dbReference>
<feature type="domain" description="CheR-type methyltransferase" evidence="6">
    <location>
        <begin position="1"/>
        <end position="277"/>
    </location>
</feature>
<evidence type="ECO:0000256" key="4">
    <source>
        <dbReference type="ARBA" id="ARBA00022679"/>
    </source>
</evidence>
<dbReference type="EC" id="2.1.1.80" evidence="2"/>
<evidence type="ECO:0000313" key="10">
    <source>
        <dbReference type="Proteomes" id="UP000255139"/>
    </source>
</evidence>
<dbReference type="GO" id="GO:0032259">
    <property type="term" value="P:methylation"/>
    <property type="evidence" value="ECO:0007669"/>
    <property type="project" value="UniProtKB-KW"/>
</dbReference>
<evidence type="ECO:0000256" key="5">
    <source>
        <dbReference type="ARBA" id="ARBA00022691"/>
    </source>
</evidence>
<dbReference type="SUPFAM" id="SSF47757">
    <property type="entry name" value="Chemotaxis receptor methyltransferase CheR, N-terminal domain"/>
    <property type="match status" value="1"/>
</dbReference>
<evidence type="ECO:0000313" key="7">
    <source>
        <dbReference type="EMBL" id="STQ86236.1"/>
    </source>
</evidence>
<dbReference type="GO" id="GO:0008983">
    <property type="term" value="F:protein-glutamate O-methyltransferase activity"/>
    <property type="evidence" value="ECO:0007669"/>
    <property type="project" value="UniProtKB-EC"/>
</dbReference>
<dbReference type="Proteomes" id="UP000029922">
    <property type="component" value="Unassembled WGS sequence"/>
</dbReference>
<dbReference type="InterPro" id="IPR029063">
    <property type="entry name" value="SAM-dependent_MTases_sf"/>
</dbReference>
<proteinExistence type="predicted"/>
<dbReference type="PROSITE" id="PS50123">
    <property type="entry name" value="CHER"/>
    <property type="match status" value="1"/>
</dbReference>
<evidence type="ECO:0000259" key="6">
    <source>
        <dbReference type="PROSITE" id="PS50123"/>
    </source>
</evidence>
<comment type="catalytic activity">
    <reaction evidence="1">
        <text>L-glutamyl-[protein] + S-adenosyl-L-methionine = [protein]-L-glutamate 5-O-methyl ester + S-adenosyl-L-homocysteine</text>
        <dbReference type="Rhea" id="RHEA:24452"/>
        <dbReference type="Rhea" id="RHEA-COMP:10208"/>
        <dbReference type="Rhea" id="RHEA-COMP:10311"/>
        <dbReference type="ChEBI" id="CHEBI:29973"/>
        <dbReference type="ChEBI" id="CHEBI:57856"/>
        <dbReference type="ChEBI" id="CHEBI:59789"/>
        <dbReference type="ChEBI" id="CHEBI:82795"/>
        <dbReference type="EC" id="2.1.1.80"/>
    </reaction>
</comment>
<keyword evidence="5" id="KW-0949">S-adenosyl-L-methionine</keyword>
<dbReference type="STRING" id="216.LS73_09160"/>
<dbReference type="InterPro" id="IPR022642">
    <property type="entry name" value="CheR_C"/>
</dbReference>
<keyword evidence="3 7" id="KW-0489">Methyltransferase</keyword>
<dbReference type="PANTHER" id="PTHR24422:SF19">
    <property type="entry name" value="CHEMOTAXIS PROTEIN METHYLTRANSFERASE"/>
    <property type="match status" value="1"/>
</dbReference>
<protein>
    <recommendedName>
        <fullName evidence="2">protein-glutamate O-methyltransferase</fullName>
        <ecNumber evidence="2">2.1.1.80</ecNumber>
    </recommendedName>
</protein>
<reference evidence="7 10" key="2">
    <citation type="submission" date="2018-06" db="EMBL/GenBank/DDBJ databases">
        <authorList>
            <consortium name="Pathogen Informatics"/>
            <person name="Doyle S."/>
        </authorList>
    </citation>
    <scope>NUCLEOTIDE SEQUENCE [LARGE SCALE GENOMIC DNA]</scope>
    <source>
        <strain evidence="7 10">NCTC12714</strain>
    </source>
</reference>
<sequence length="277" mass="31874">MQLDIKQIHIIQDLLRNICGIHLVDSKQTMIKNRLNILLKHDLLNNIATFEDLVSSIKSNSQIRQAFINSFTTNKTDLFRESYHFDDMLNRTLIEPLRNNKQIKILCSACSSGEEAYSIATTCVYAKTLYKSHSVITIVATDIDTNMLEAAKKGEYTFDPRLHKIPDWVEIEKYFDVQKSGAIFQFKAKNNIRSLITFQQLNFLSNAYPFNANDFDIVFCRNALIYFEHNNQEEILTKLSHVLKDGGTLYLGHSEDILGLKNKFDKSGNKTFVKKSC</sequence>
<evidence type="ECO:0000256" key="2">
    <source>
        <dbReference type="ARBA" id="ARBA00012534"/>
    </source>
</evidence>
<evidence type="ECO:0000256" key="1">
    <source>
        <dbReference type="ARBA" id="ARBA00001541"/>
    </source>
</evidence>
<dbReference type="OrthoDB" id="9786165at2"/>
<reference evidence="8 9" key="1">
    <citation type="journal article" date="2014" name="Genome Announc.">
        <title>Draft genome sequences of eight enterohepatic helicobacter species isolated from both laboratory and wild rodents.</title>
        <authorList>
            <person name="Sheh A."/>
            <person name="Shen Z."/>
            <person name="Fox J.G."/>
        </authorList>
    </citation>
    <scope>NUCLEOTIDE SEQUENCE [LARGE SCALE GENOMIC DNA]</scope>
    <source>
        <strain evidence="8 9">ST1</strain>
    </source>
</reference>
<dbReference type="EMBL" id="UGJE01000002">
    <property type="protein sequence ID" value="STQ86236.1"/>
    <property type="molecule type" value="Genomic_DNA"/>
</dbReference>
<dbReference type="Proteomes" id="UP000255139">
    <property type="component" value="Unassembled WGS sequence"/>
</dbReference>
<dbReference type="InterPro" id="IPR036804">
    <property type="entry name" value="CheR_N_sf"/>
</dbReference>
<evidence type="ECO:0000313" key="9">
    <source>
        <dbReference type="Proteomes" id="UP000029922"/>
    </source>
</evidence>
<dbReference type="EMBL" id="JRPD02000001">
    <property type="protein sequence ID" value="TLE01619.1"/>
    <property type="molecule type" value="Genomic_DNA"/>
</dbReference>
<dbReference type="Gene3D" id="3.40.50.150">
    <property type="entry name" value="Vaccinia Virus protein VP39"/>
    <property type="match status" value="1"/>
</dbReference>